<dbReference type="Proteomes" id="UP000251617">
    <property type="component" value="Chromosome"/>
</dbReference>
<keyword evidence="1" id="KW-0732">Signal</keyword>
<name>A0AAD0L8W9_PSEPU</name>
<evidence type="ECO:0008006" key="4">
    <source>
        <dbReference type="Google" id="ProtNLM"/>
    </source>
</evidence>
<evidence type="ECO:0000313" key="3">
    <source>
        <dbReference type="Proteomes" id="UP000251617"/>
    </source>
</evidence>
<gene>
    <name evidence="2" type="ORF">C1S65_21275</name>
</gene>
<evidence type="ECO:0000313" key="2">
    <source>
        <dbReference type="EMBL" id="AXA26521.1"/>
    </source>
</evidence>
<dbReference type="PROSITE" id="PS51257">
    <property type="entry name" value="PROKAR_LIPOPROTEIN"/>
    <property type="match status" value="1"/>
</dbReference>
<sequence>MKGNIWIVMSSAVLLAAAGCTGNAQNTGLGQQVGLARFDVPAPILVEGRDQVIGLDNFDDQLSVHVNYASMAVGHTVGLRWRGKELRDMPLQTVGQVGALVFKVPRSVAQNDVGSTARLTASVGVPGSPLIISSPLDVQVVQSLPFEIPAPKLVGINAEGDYRSGNDDAMVNVDYPTMKVGDTIGLRWKGRETTTLPVQRIGKLGPVTFKVPVSAVSRDVGSAVMISASVGGDGNPLRISQAVSARILAQSPLEAPIAEQAVQGELDLNRIAASTPIKVQAQRLQKDDIVGMRWQGVERLDLPTQRYGGTGDILFQVNKDAVVKDLDKAVRITASLGRGGNPLVISAPLDLKIIKSALPPGEIVAARLNERYRAVPAACNGNTPAYYCSGVITRGTTNDAFDPWNPSPGSVNLGSVSFSFIRMDSHTPGLYGRSGFIFTDQETAIAQGKAQTLRCIYPYNASTSTNANNNGCGLRRTLDAVDQSSCAAINVTTAAQWVTHARGVPSSAYQCSLSTQVASQFLASLQARATPLPNMTYGWNEILIQTWPQNIGDRLPIEAFYYIASKAGGAADAKVYQTKYKTRTNLWVPVIRLDESQYGKGDPFTYLSTDQAVQP</sequence>
<dbReference type="EMBL" id="CP030750">
    <property type="protein sequence ID" value="AXA26521.1"/>
    <property type="molecule type" value="Genomic_DNA"/>
</dbReference>
<dbReference type="AlphaFoldDB" id="A0AAD0L8W9"/>
<evidence type="ECO:0000256" key="1">
    <source>
        <dbReference type="SAM" id="SignalP"/>
    </source>
</evidence>
<feature type="chain" id="PRO_5042191840" description="Lipoprotein" evidence="1">
    <location>
        <begin position="25"/>
        <end position="615"/>
    </location>
</feature>
<dbReference type="RefSeq" id="WP_112899066.1">
    <property type="nucleotide sequence ID" value="NZ_CP030750.1"/>
</dbReference>
<feature type="signal peptide" evidence="1">
    <location>
        <begin position="1"/>
        <end position="24"/>
    </location>
</feature>
<accession>A0AAD0L8W9</accession>
<proteinExistence type="predicted"/>
<organism evidence="2 3">
    <name type="scientific">Pseudomonas putida</name>
    <name type="common">Arthrobacter siderocapsulatus</name>
    <dbReference type="NCBI Taxonomy" id="303"/>
    <lineage>
        <taxon>Bacteria</taxon>
        <taxon>Pseudomonadati</taxon>
        <taxon>Pseudomonadota</taxon>
        <taxon>Gammaproteobacteria</taxon>
        <taxon>Pseudomonadales</taxon>
        <taxon>Pseudomonadaceae</taxon>
        <taxon>Pseudomonas</taxon>
    </lineage>
</organism>
<protein>
    <recommendedName>
        <fullName evidence="4">Lipoprotein</fullName>
    </recommendedName>
</protein>
<reference evidence="2 3" key="1">
    <citation type="submission" date="2018-06" db="EMBL/GenBank/DDBJ databases">
        <title>The genome of Pseudomonas putida NX-1, a lignin degrader.</title>
        <authorList>
            <person name="Xu Z."/>
        </authorList>
    </citation>
    <scope>NUCLEOTIDE SEQUENCE [LARGE SCALE GENOMIC DNA]</scope>
    <source>
        <strain evidence="2 3">NX-1</strain>
    </source>
</reference>